<proteinExistence type="predicted"/>
<feature type="domain" description="Beta-ketoacyl-[acyl-carrier-protein] synthase III C-terminal" evidence="3">
    <location>
        <begin position="246"/>
        <end position="335"/>
    </location>
</feature>
<dbReference type="Proteomes" id="UP000733379">
    <property type="component" value="Unassembled WGS sequence"/>
</dbReference>
<evidence type="ECO:0000313" key="5">
    <source>
        <dbReference type="EMBL" id="MBU3062192.1"/>
    </source>
</evidence>
<keyword evidence="6" id="KW-1185">Reference proteome</keyword>
<dbReference type="EMBL" id="JAHKNI010000003">
    <property type="protein sequence ID" value="MBU3062192.1"/>
    <property type="molecule type" value="Genomic_DNA"/>
</dbReference>
<dbReference type="SUPFAM" id="SSF53901">
    <property type="entry name" value="Thiolase-like"/>
    <property type="match status" value="1"/>
</dbReference>
<feature type="domain" description="Beta-ketoacyl-[acyl-carrier-protein] synthase III N-terminal" evidence="4">
    <location>
        <begin position="109"/>
        <end position="179"/>
    </location>
</feature>
<protein>
    <submittedName>
        <fullName evidence="5">Ketoacyl-ACP synthase III family protein</fullName>
    </submittedName>
</protein>
<organism evidence="5 6">
    <name type="scientific">Nocardia albiluteola</name>
    <dbReference type="NCBI Taxonomy" id="2842303"/>
    <lineage>
        <taxon>Bacteria</taxon>
        <taxon>Bacillati</taxon>
        <taxon>Actinomycetota</taxon>
        <taxon>Actinomycetes</taxon>
        <taxon>Mycobacteriales</taxon>
        <taxon>Nocardiaceae</taxon>
        <taxon>Nocardia</taxon>
    </lineage>
</organism>
<dbReference type="PANTHER" id="PTHR34069">
    <property type="entry name" value="3-OXOACYL-[ACYL-CARRIER-PROTEIN] SYNTHASE 3"/>
    <property type="match status" value="1"/>
</dbReference>
<dbReference type="InterPro" id="IPR013747">
    <property type="entry name" value="ACP_syn_III_C"/>
</dbReference>
<keyword evidence="2" id="KW-0012">Acyltransferase</keyword>
<dbReference type="RefSeq" id="WP_215917066.1">
    <property type="nucleotide sequence ID" value="NZ_JAHKNI010000003.1"/>
</dbReference>
<evidence type="ECO:0000259" key="3">
    <source>
        <dbReference type="Pfam" id="PF08541"/>
    </source>
</evidence>
<evidence type="ECO:0000313" key="6">
    <source>
        <dbReference type="Proteomes" id="UP000733379"/>
    </source>
</evidence>
<dbReference type="InterPro" id="IPR013751">
    <property type="entry name" value="ACP_syn_III_N"/>
</dbReference>
<name>A0ABS6AVZ1_9NOCA</name>
<dbReference type="Pfam" id="PF08541">
    <property type="entry name" value="ACP_syn_III_C"/>
    <property type="match status" value="1"/>
</dbReference>
<dbReference type="InterPro" id="IPR016039">
    <property type="entry name" value="Thiolase-like"/>
</dbReference>
<evidence type="ECO:0000259" key="4">
    <source>
        <dbReference type="Pfam" id="PF08545"/>
    </source>
</evidence>
<keyword evidence="1" id="KW-0808">Transferase</keyword>
<gene>
    <name evidence="5" type="ORF">KO481_11725</name>
</gene>
<dbReference type="Pfam" id="PF08545">
    <property type="entry name" value="ACP_syn_III"/>
    <property type="match status" value="1"/>
</dbReference>
<dbReference type="PANTHER" id="PTHR34069:SF2">
    <property type="entry name" value="BETA-KETOACYL-[ACYL-CARRIER-PROTEIN] SYNTHASE III"/>
    <property type="match status" value="1"/>
</dbReference>
<reference evidence="5 6" key="1">
    <citation type="submission" date="2021-06" db="EMBL/GenBank/DDBJ databases">
        <title>Actinomycetes sequencing.</title>
        <authorList>
            <person name="Shan Q."/>
        </authorList>
    </citation>
    <scope>NUCLEOTIDE SEQUENCE [LARGE SCALE GENOMIC DNA]</scope>
    <source>
        <strain evidence="5 6">NEAU-G5</strain>
    </source>
</reference>
<dbReference type="CDD" id="cd00827">
    <property type="entry name" value="init_cond_enzymes"/>
    <property type="match status" value="1"/>
</dbReference>
<evidence type="ECO:0000256" key="2">
    <source>
        <dbReference type="ARBA" id="ARBA00023315"/>
    </source>
</evidence>
<comment type="caution">
    <text evidence="5">The sequence shown here is derived from an EMBL/GenBank/DDBJ whole genome shotgun (WGS) entry which is preliminary data.</text>
</comment>
<dbReference type="Gene3D" id="3.40.47.10">
    <property type="match status" value="2"/>
</dbReference>
<accession>A0ABS6AVZ1</accession>
<sequence>MRIADVYIAGVGSVVPPTMTVERAVADGLYPAVEAEAHGYLGVAIAGDRPAPDMALEAAQAAVKRADLEPTELALLLYTNTWHQGPDGWLPQSYLRRHLVGGAVPAMAVHQGCAGMFDALELACCYLRAEPARHSALLVAADNYGTPLIDRWRINPGVIAGDAAVAVALSTERGIARVLSVCTLGVPEGEEIHRRGEPMFPPTVTLGLAQDFTARLRYTRANGADGIHPLTQLPVLMRELVEKAVSEAGIGIEDLAKVAHEAHSGEVIEHRIMASLGLDMGKSTWDFGRRIGHCGASDQFLALEHLIASGEVGPGDHVLLLAQAPGVVLSAAVVEVLTCEY</sequence>
<evidence type="ECO:0000256" key="1">
    <source>
        <dbReference type="ARBA" id="ARBA00022679"/>
    </source>
</evidence>